<evidence type="ECO:0000256" key="1">
    <source>
        <dbReference type="SAM" id="MobiDB-lite"/>
    </source>
</evidence>
<dbReference type="Proteomes" id="UP000649617">
    <property type="component" value="Unassembled WGS sequence"/>
</dbReference>
<sequence>MIACAWQWAQKTNNLRKNEIHQEEEARLLLTDNFELIDEEGQEVTMSGTIEMEDDTGFLLTNELPCQSSSAADIVARNVPTSSGTGNPGAGNQPVQDSLSTTASFKKLIMKLVYSFVGLLC</sequence>
<keyword evidence="3" id="KW-1185">Reference proteome</keyword>
<reference evidence="2" key="1">
    <citation type="submission" date="2021-02" db="EMBL/GenBank/DDBJ databases">
        <authorList>
            <person name="Dougan E. K."/>
            <person name="Rhodes N."/>
            <person name="Thang M."/>
            <person name="Chan C."/>
        </authorList>
    </citation>
    <scope>NUCLEOTIDE SEQUENCE</scope>
</reference>
<name>A0A812Y1L5_SYMPI</name>
<dbReference type="EMBL" id="CAJNIZ010047097">
    <property type="protein sequence ID" value="CAE7762277.1"/>
    <property type="molecule type" value="Genomic_DNA"/>
</dbReference>
<evidence type="ECO:0000313" key="3">
    <source>
        <dbReference type="Proteomes" id="UP000649617"/>
    </source>
</evidence>
<protein>
    <submittedName>
        <fullName evidence="2">Uncharacterized protein</fullName>
    </submittedName>
</protein>
<dbReference type="AlphaFoldDB" id="A0A812Y1L5"/>
<comment type="caution">
    <text evidence="2">The sequence shown here is derived from an EMBL/GenBank/DDBJ whole genome shotgun (WGS) entry which is preliminary data.</text>
</comment>
<organism evidence="2 3">
    <name type="scientific">Symbiodinium pilosum</name>
    <name type="common">Dinoflagellate</name>
    <dbReference type="NCBI Taxonomy" id="2952"/>
    <lineage>
        <taxon>Eukaryota</taxon>
        <taxon>Sar</taxon>
        <taxon>Alveolata</taxon>
        <taxon>Dinophyceae</taxon>
        <taxon>Suessiales</taxon>
        <taxon>Symbiodiniaceae</taxon>
        <taxon>Symbiodinium</taxon>
    </lineage>
</organism>
<gene>
    <name evidence="2" type="ORF">SPIL2461_LOCUS22264</name>
</gene>
<feature type="region of interest" description="Disordered" evidence="1">
    <location>
        <begin position="77"/>
        <end position="97"/>
    </location>
</feature>
<dbReference type="OrthoDB" id="427236at2759"/>
<evidence type="ECO:0000313" key="2">
    <source>
        <dbReference type="EMBL" id="CAE7762277.1"/>
    </source>
</evidence>
<accession>A0A812Y1L5</accession>
<proteinExistence type="predicted"/>